<dbReference type="PANTHER" id="PTHR12308">
    <property type="entry name" value="ANOCTAMIN"/>
    <property type="match status" value="1"/>
</dbReference>
<feature type="non-terminal residue" evidence="11">
    <location>
        <position position="865"/>
    </location>
</feature>
<accession>A0A8X8BY54</accession>
<dbReference type="GO" id="GO:0005254">
    <property type="term" value="F:chloride channel activity"/>
    <property type="evidence" value="ECO:0007669"/>
    <property type="project" value="TreeGrafter"/>
</dbReference>
<evidence type="ECO:0000313" key="11">
    <source>
        <dbReference type="EMBL" id="KAG2469966.1"/>
    </source>
</evidence>
<evidence type="ECO:0000256" key="1">
    <source>
        <dbReference type="ARBA" id="ARBA00004141"/>
    </source>
</evidence>
<feature type="transmembrane region" description="Helical" evidence="8">
    <location>
        <begin position="765"/>
        <end position="795"/>
    </location>
</feature>
<evidence type="ECO:0000313" key="12">
    <source>
        <dbReference type="Proteomes" id="UP000886611"/>
    </source>
</evidence>
<gene>
    <name evidence="11" type="primary">Ano10_0</name>
    <name evidence="11" type="ORF">GTO96_0022985</name>
</gene>
<sequence>MPFSWPPPVLSPALSTSTRHPLLTGGRWPLIWEPGWAPAASWPSVMATPQCDGSAGCAPGSRPVSPVLFPPAKVLGSRVPQAPGCCLVVAMGPYRVGLPSPLPVAPNTTRAIALLRSGGGTSSPLVLLAVPAGLQPRPGPTRDTPASWRRLAVATGPYRAGLPSPVPEAPIITRTDAPLLSGGGTSPALVLLGIVIMICITLVSLRLEEITKSNGGSEFSWARDQEMRNQLWKARHNAWYAALALRPGCQGYATDVCVPISKLPQIVMETKKDLEKHALTEAELLVHPGEDDEGDMILLSISHCTLLHSAETLGLSKIYHNGEVMPFSITDRENFSNAANDEDFVTLAEKQYIIKQRLDHLKTLEEESIPGWPMNKKILKGELIFRKLVKQGLVKKIYPLHDVVKLKAFATQWYTEISLAIPTDDIHSYFGTPIAFYFSFLVFYTWSMVPPAVMGGLLYLMPWDSLIGYITLAIFNVIWSTVVLELWKRRSAELAYNWGTLLLKSNFEEPRPSYWGPLGKNPVTRRQEPYYPSWKRKVRMWLVSGPLVCALLGLSVIGMVAFFWFERLMKYYYKQTPCFLTLPLIYLPSIVHTLYTDLMNRFYKGVAERLTEWENHRVESSFQNFYTLKIIVFTFFNSFAVLFHIAFFKQDLQLLQKRLASLLIVSQVINQCTETLIPYMKERLFPLPGKKQSKDDPDIDKIHYQGQMTTCAGLFGEYIELFLQFGYLSFFSCVYPLTGALLLLNNLTEIRTDALKFCRIFQKPFAVPAANIGIWQSAFEMLGLVSVISNCFLILMLPQMTTYCQNNEIDNKTVLFLAIVLEQALIFLKIIIAFGIPDEPEWVRIKVAQIEFQSFQALKQQKQGL</sequence>
<dbReference type="AlphaFoldDB" id="A0A8X8BY54"/>
<dbReference type="GO" id="GO:0003824">
    <property type="term" value="F:catalytic activity"/>
    <property type="evidence" value="ECO:0007669"/>
    <property type="project" value="InterPro"/>
</dbReference>
<protein>
    <recommendedName>
        <fullName evidence="8">Anoctamin</fullName>
    </recommendedName>
</protein>
<comment type="caution">
    <text evidence="11">The sequence shown here is derived from an EMBL/GenBank/DDBJ whole genome shotgun (WGS) entry which is preliminary data.</text>
</comment>
<evidence type="ECO:0000259" key="9">
    <source>
        <dbReference type="Pfam" id="PF02913"/>
    </source>
</evidence>
<dbReference type="Pfam" id="PF02913">
    <property type="entry name" value="FAD-oxidase_C"/>
    <property type="match status" value="1"/>
</dbReference>
<dbReference type="InterPro" id="IPR049452">
    <property type="entry name" value="Anoctamin_TM"/>
</dbReference>
<keyword evidence="5" id="KW-0274">FAD</keyword>
<feature type="transmembrane region" description="Helical" evidence="8">
    <location>
        <begin position="434"/>
        <end position="460"/>
    </location>
</feature>
<keyword evidence="12" id="KW-1185">Reference proteome</keyword>
<feature type="transmembrane region" description="Helical" evidence="8">
    <location>
        <begin position="725"/>
        <end position="744"/>
    </location>
</feature>
<dbReference type="InterPro" id="IPR007632">
    <property type="entry name" value="Anoctamin"/>
</dbReference>
<feature type="transmembrane region" description="Helical" evidence="8">
    <location>
        <begin position="815"/>
        <end position="836"/>
    </location>
</feature>
<feature type="transmembrane region" description="Helical" evidence="8">
    <location>
        <begin position="541"/>
        <end position="565"/>
    </location>
</feature>
<dbReference type="PANTHER" id="PTHR12308:SF36">
    <property type="entry name" value="ANOCTAMIN"/>
    <property type="match status" value="1"/>
</dbReference>
<feature type="transmembrane region" description="Helical" evidence="8">
    <location>
        <begin position="466"/>
        <end position="487"/>
    </location>
</feature>
<feature type="domain" description="Anoctamin transmembrane" evidence="10">
    <location>
        <begin position="426"/>
        <end position="849"/>
    </location>
</feature>
<feature type="transmembrane region" description="Helical" evidence="8">
    <location>
        <begin position="626"/>
        <end position="647"/>
    </location>
</feature>
<dbReference type="Pfam" id="PF04547">
    <property type="entry name" value="Anoctamin"/>
    <property type="match status" value="1"/>
</dbReference>
<keyword evidence="6 8" id="KW-1133">Transmembrane helix</keyword>
<reference evidence="11 12" key="1">
    <citation type="journal article" date="2021" name="Cell">
        <title>Tracing the genetic footprints of vertebrate landing in non-teleost ray-finned fishes.</title>
        <authorList>
            <person name="Bi X."/>
            <person name="Wang K."/>
            <person name="Yang L."/>
            <person name="Pan H."/>
            <person name="Jiang H."/>
            <person name="Wei Q."/>
            <person name="Fang M."/>
            <person name="Yu H."/>
            <person name="Zhu C."/>
            <person name="Cai Y."/>
            <person name="He Y."/>
            <person name="Gan X."/>
            <person name="Zeng H."/>
            <person name="Yu D."/>
            <person name="Zhu Y."/>
            <person name="Jiang H."/>
            <person name="Qiu Q."/>
            <person name="Yang H."/>
            <person name="Zhang Y.E."/>
            <person name="Wang W."/>
            <person name="Zhu M."/>
            <person name="He S."/>
            <person name="Zhang G."/>
        </authorList>
    </citation>
    <scope>NUCLEOTIDE SEQUENCE [LARGE SCALE GENOMIC DNA]</scope>
    <source>
        <strain evidence="11">Bchr_013</strain>
    </source>
</reference>
<keyword evidence="4 8" id="KW-0812">Transmembrane</keyword>
<dbReference type="SUPFAM" id="SSF55103">
    <property type="entry name" value="FAD-linked oxidases, C-terminal domain"/>
    <property type="match status" value="1"/>
</dbReference>
<dbReference type="InterPro" id="IPR004113">
    <property type="entry name" value="FAD-bd_oxidored_4_C"/>
</dbReference>
<dbReference type="EMBL" id="JAATIS010000147">
    <property type="protein sequence ID" value="KAG2469966.1"/>
    <property type="molecule type" value="Genomic_DNA"/>
</dbReference>
<proteinExistence type="inferred from homology"/>
<feature type="domain" description="FAD-binding oxidoreductase/transferase type 4 C-terminal" evidence="9">
    <location>
        <begin position="206"/>
        <end position="279"/>
    </location>
</feature>
<evidence type="ECO:0000256" key="7">
    <source>
        <dbReference type="ARBA" id="ARBA00023136"/>
    </source>
</evidence>
<keyword evidence="7 8" id="KW-0472">Membrane</keyword>
<evidence type="ECO:0000256" key="8">
    <source>
        <dbReference type="RuleBase" id="RU280814"/>
    </source>
</evidence>
<name>A0A8X8BY54_POLSE</name>
<dbReference type="GO" id="GO:0005886">
    <property type="term" value="C:plasma membrane"/>
    <property type="evidence" value="ECO:0007669"/>
    <property type="project" value="TreeGrafter"/>
</dbReference>
<dbReference type="GO" id="GO:0050660">
    <property type="term" value="F:flavin adenine dinucleotide binding"/>
    <property type="evidence" value="ECO:0007669"/>
    <property type="project" value="InterPro"/>
</dbReference>
<feature type="non-terminal residue" evidence="11">
    <location>
        <position position="1"/>
    </location>
</feature>
<feature type="transmembrane region" description="Helical" evidence="8">
    <location>
        <begin position="188"/>
        <end position="207"/>
    </location>
</feature>
<evidence type="ECO:0000259" key="10">
    <source>
        <dbReference type="Pfam" id="PF04547"/>
    </source>
</evidence>
<evidence type="ECO:0000256" key="3">
    <source>
        <dbReference type="ARBA" id="ARBA00022630"/>
    </source>
</evidence>
<keyword evidence="3" id="KW-0285">Flavoprotein</keyword>
<organism evidence="11 12">
    <name type="scientific">Polypterus senegalus</name>
    <name type="common">Senegal bichir</name>
    <dbReference type="NCBI Taxonomy" id="55291"/>
    <lineage>
        <taxon>Eukaryota</taxon>
        <taxon>Metazoa</taxon>
        <taxon>Chordata</taxon>
        <taxon>Craniata</taxon>
        <taxon>Vertebrata</taxon>
        <taxon>Euteleostomi</taxon>
        <taxon>Actinopterygii</taxon>
        <taxon>Polypteriformes</taxon>
        <taxon>Polypteridae</taxon>
        <taxon>Polypterus</taxon>
    </lineage>
</organism>
<dbReference type="InterPro" id="IPR016164">
    <property type="entry name" value="FAD-linked_Oxase-like_C"/>
</dbReference>
<evidence type="ECO:0000256" key="2">
    <source>
        <dbReference type="ARBA" id="ARBA00009671"/>
    </source>
</evidence>
<dbReference type="Proteomes" id="UP000886611">
    <property type="component" value="Unassembled WGS sequence"/>
</dbReference>
<evidence type="ECO:0000256" key="5">
    <source>
        <dbReference type="ARBA" id="ARBA00022827"/>
    </source>
</evidence>
<evidence type="ECO:0000256" key="4">
    <source>
        <dbReference type="ARBA" id="ARBA00022692"/>
    </source>
</evidence>
<comment type="similarity">
    <text evidence="2 8">Belongs to the anoctamin family.</text>
</comment>
<comment type="subcellular location">
    <subcellularLocation>
        <location evidence="1 8">Membrane</location>
        <topology evidence="1 8">Multi-pass membrane protein</topology>
    </subcellularLocation>
</comment>
<evidence type="ECO:0000256" key="6">
    <source>
        <dbReference type="ARBA" id="ARBA00022989"/>
    </source>
</evidence>